<dbReference type="Proteomes" id="UP000789702">
    <property type="component" value="Unassembled WGS sequence"/>
</dbReference>
<organism evidence="1 2">
    <name type="scientific">Dentiscutata heterogama</name>
    <dbReference type="NCBI Taxonomy" id="1316150"/>
    <lineage>
        <taxon>Eukaryota</taxon>
        <taxon>Fungi</taxon>
        <taxon>Fungi incertae sedis</taxon>
        <taxon>Mucoromycota</taxon>
        <taxon>Glomeromycotina</taxon>
        <taxon>Glomeromycetes</taxon>
        <taxon>Diversisporales</taxon>
        <taxon>Gigasporaceae</taxon>
        <taxon>Dentiscutata</taxon>
    </lineage>
</organism>
<evidence type="ECO:0000313" key="1">
    <source>
        <dbReference type="EMBL" id="CAG8471788.1"/>
    </source>
</evidence>
<sequence length="39" mass="4779">MKQIAFLSYKIEPKDIYEPTFDREKGDRDIKVQYRTSIR</sequence>
<proteinExistence type="predicted"/>
<evidence type="ECO:0000313" key="2">
    <source>
        <dbReference type="Proteomes" id="UP000789702"/>
    </source>
</evidence>
<accession>A0ACA9KGG2</accession>
<gene>
    <name evidence="1" type="ORF">DHETER_LOCUS1747</name>
</gene>
<protein>
    <submittedName>
        <fullName evidence="1">16287_t:CDS:1</fullName>
    </submittedName>
</protein>
<dbReference type="EMBL" id="CAJVPU010001122">
    <property type="protein sequence ID" value="CAG8471788.1"/>
    <property type="molecule type" value="Genomic_DNA"/>
</dbReference>
<reference evidence="1" key="1">
    <citation type="submission" date="2021-06" db="EMBL/GenBank/DDBJ databases">
        <authorList>
            <person name="Kallberg Y."/>
            <person name="Tangrot J."/>
            <person name="Rosling A."/>
        </authorList>
    </citation>
    <scope>NUCLEOTIDE SEQUENCE</scope>
    <source>
        <strain evidence="1">IL203A</strain>
    </source>
</reference>
<comment type="caution">
    <text evidence="1">The sequence shown here is derived from an EMBL/GenBank/DDBJ whole genome shotgun (WGS) entry which is preliminary data.</text>
</comment>
<keyword evidence="2" id="KW-1185">Reference proteome</keyword>
<name>A0ACA9KGG2_9GLOM</name>